<dbReference type="EMBL" id="QDKG01000002">
    <property type="protein sequence ID" value="PVH25500.1"/>
    <property type="molecule type" value="Genomic_DNA"/>
</dbReference>
<dbReference type="RefSeq" id="WP_116775073.1">
    <property type="nucleotide sequence ID" value="NZ_QDKG01000002.1"/>
</dbReference>
<dbReference type="OrthoDB" id="678057at2"/>
<dbReference type="SMART" id="SM00530">
    <property type="entry name" value="HTH_XRE"/>
    <property type="match status" value="1"/>
</dbReference>
<dbReference type="CDD" id="cd00093">
    <property type="entry name" value="HTH_XRE"/>
    <property type="match status" value="1"/>
</dbReference>
<dbReference type="Pfam" id="PF01381">
    <property type="entry name" value="HTH_3"/>
    <property type="match status" value="1"/>
</dbReference>
<dbReference type="PROSITE" id="PS50943">
    <property type="entry name" value="HTH_CROC1"/>
    <property type="match status" value="1"/>
</dbReference>
<evidence type="ECO:0000313" key="2">
    <source>
        <dbReference type="EMBL" id="PVH25500.1"/>
    </source>
</evidence>
<gene>
    <name evidence="2" type="ORF">DC487_06000</name>
</gene>
<protein>
    <recommendedName>
        <fullName evidence="1">HTH cro/C1-type domain-containing protein</fullName>
    </recommendedName>
</protein>
<keyword evidence="3" id="KW-1185">Reference proteome</keyword>
<name>A0A2T8HJF0_9SPHI</name>
<dbReference type="InterPro" id="IPR010982">
    <property type="entry name" value="Lambda_DNA-bd_dom_sf"/>
</dbReference>
<dbReference type="Gene3D" id="1.10.260.40">
    <property type="entry name" value="lambda repressor-like DNA-binding domains"/>
    <property type="match status" value="1"/>
</dbReference>
<dbReference type="AlphaFoldDB" id="A0A2T8HJF0"/>
<organism evidence="2 3">
    <name type="scientific">Sphingobacterium corticibacter</name>
    <dbReference type="NCBI Taxonomy" id="2171749"/>
    <lineage>
        <taxon>Bacteria</taxon>
        <taxon>Pseudomonadati</taxon>
        <taxon>Bacteroidota</taxon>
        <taxon>Sphingobacteriia</taxon>
        <taxon>Sphingobacteriales</taxon>
        <taxon>Sphingobacteriaceae</taxon>
        <taxon>Sphingobacterium</taxon>
    </lineage>
</organism>
<reference evidence="2 3" key="1">
    <citation type="submission" date="2018-04" db="EMBL/GenBank/DDBJ databases">
        <title>Sphingobacterium cortibacter sp. nov.</title>
        <authorList>
            <person name="Li Y."/>
        </authorList>
    </citation>
    <scope>NUCLEOTIDE SEQUENCE [LARGE SCALE GENOMIC DNA]</scope>
    <source>
        <strain evidence="2 3">2c-3</strain>
    </source>
</reference>
<accession>A0A2T8HJF0</accession>
<dbReference type="InterPro" id="IPR001387">
    <property type="entry name" value="Cro/C1-type_HTH"/>
</dbReference>
<dbReference type="Proteomes" id="UP000245627">
    <property type="component" value="Unassembled WGS sequence"/>
</dbReference>
<dbReference type="GO" id="GO:0003677">
    <property type="term" value="F:DNA binding"/>
    <property type="evidence" value="ECO:0007669"/>
    <property type="project" value="InterPro"/>
</dbReference>
<evidence type="ECO:0000313" key="3">
    <source>
        <dbReference type="Proteomes" id="UP000245627"/>
    </source>
</evidence>
<feature type="domain" description="HTH cro/C1-type" evidence="1">
    <location>
        <begin position="13"/>
        <end position="61"/>
    </location>
</feature>
<proteinExistence type="predicted"/>
<evidence type="ECO:0000259" key="1">
    <source>
        <dbReference type="PROSITE" id="PS50943"/>
    </source>
</evidence>
<dbReference type="SUPFAM" id="SSF47413">
    <property type="entry name" value="lambda repressor-like DNA-binding domains"/>
    <property type="match status" value="1"/>
</dbReference>
<comment type="caution">
    <text evidence="2">The sequence shown here is derived from an EMBL/GenBank/DDBJ whole genome shotgun (WGS) entry which is preliminary data.</text>
</comment>
<sequence length="64" mass="7070">MKSLQIGEKNEGRKGLDKKSFAFYCEIGRTQLHMIENGKTNPCLSTLLKIATALEISVSELVEG</sequence>